<dbReference type="Pfam" id="PF05641">
    <property type="entry name" value="Agenet"/>
    <property type="match status" value="1"/>
</dbReference>
<evidence type="ECO:0000313" key="3">
    <source>
        <dbReference type="EMBL" id="KAK6929835.1"/>
    </source>
</evidence>
<dbReference type="Proteomes" id="UP001370490">
    <property type="component" value="Unassembled WGS sequence"/>
</dbReference>
<dbReference type="PANTHER" id="PTHR36805:SF7">
    <property type="entry name" value="AGENET DOMAIN-CONTAINING PROTEIN"/>
    <property type="match status" value="1"/>
</dbReference>
<evidence type="ECO:0000259" key="2">
    <source>
        <dbReference type="SMART" id="SM00743"/>
    </source>
</evidence>
<feature type="region of interest" description="Disordered" evidence="1">
    <location>
        <begin position="335"/>
        <end position="357"/>
    </location>
</feature>
<dbReference type="AlphaFoldDB" id="A0AAN8ZCF4"/>
<dbReference type="SMART" id="SM00743">
    <property type="entry name" value="Agenet"/>
    <property type="match status" value="1"/>
</dbReference>
<comment type="caution">
    <text evidence="3">The sequence shown here is derived from an EMBL/GenBank/DDBJ whole genome shotgun (WGS) entry which is preliminary data.</text>
</comment>
<feature type="region of interest" description="Disordered" evidence="1">
    <location>
        <begin position="305"/>
        <end position="324"/>
    </location>
</feature>
<dbReference type="PANTHER" id="PTHR36805">
    <property type="entry name" value="AGENET DOMAIN-CONTAINING PROTEIN"/>
    <property type="match status" value="1"/>
</dbReference>
<proteinExistence type="predicted"/>
<accession>A0AAN8ZCF4</accession>
<dbReference type="EMBL" id="JBAMMX010000012">
    <property type="protein sequence ID" value="KAK6929835.1"/>
    <property type="molecule type" value="Genomic_DNA"/>
</dbReference>
<name>A0AAN8ZCF4_9MAGN</name>
<evidence type="ECO:0000313" key="4">
    <source>
        <dbReference type="Proteomes" id="UP001370490"/>
    </source>
</evidence>
<keyword evidence="4" id="KW-1185">Reference proteome</keyword>
<organism evidence="3 4">
    <name type="scientific">Dillenia turbinata</name>
    <dbReference type="NCBI Taxonomy" id="194707"/>
    <lineage>
        <taxon>Eukaryota</taxon>
        <taxon>Viridiplantae</taxon>
        <taxon>Streptophyta</taxon>
        <taxon>Embryophyta</taxon>
        <taxon>Tracheophyta</taxon>
        <taxon>Spermatophyta</taxon>
        <taxon>Magnoliopsida</taxon>
        <taxon>eudicotyledons</taxon>
        <taxon>Gunneridae</taxon>
        <taxon>Pentapetalae</taxon>
        <taxon>Dilleniales</taxon>
        <taxon>Dilleniaceae</taxon>
        <taxon>Dillenia</taxon>
    </lineage>
</organism>
<dbReference type="InterPro" id="IPR008395">
    <property type="entry name" value="Agenet-like_dom"/>
</dbReference>
<evidence type="ECO:0000256" key="1">
    <source>
        <dbReference type="SAM" id="MobiDB-lite"/>
    </source>
</evidence>
<sequence length="433" mass="48089">MKLWLHPEPDAVMISSGHTLILSKPTNCEDIKAEFCLRTGFFARSYMDDMYSLLFGEIGQLVETRSFDQGFRGAWFRAKIQKIARRKGGIWHLLEYYDFTEDKPVWEKLYQMPKHLKTKSKSVKGQLMLRPHFPPIYCERQKPDLSTITEVIIVVRDVWKVGDLVDWLTDGCFWSGRITQVLSDDMVKLNLPPPPEGEGHSYEAPGKELRPSLDWSPADGWTVPVLEENGNYTPCCHLVHPVTQGACQDFAAYSVDAEAKEVRAMSGIPLEVYGSPLSHTLTCLAPSADSSECSRELQMLKQPLGNSDAEAKTTNQQNSEAEAVRLETKKNLDRVVGPTGNQGCSNGASGSGVGGDSATRALDIEEEEVCDNGSKKMRIGEGSVFNSLCSDSLEAAILDLEELSNRVKSLKSMLELGAISSNTARPAWEFHEH</sequence>
<feature type="domain" description="Agenet" evidence="2">
    <location>
        <begin position="157"/>
        <end position="217"/>
    </location>
</feature>
<dbReference type="InterPro" id="IPR014002">
    <property type="entry name" value="Agenet_dom_plant"/>
</dbReference>
<reference evidence="3 4" key="1">
    <citation type="submission" date="2023-12" db="EMBL/GenBank/DDBJ databases">
        <title>A high-quality genome assembly for Dillenia turbinata (Dilleniales).</title>
        <authorList>
            <person name="Chanderbali A."/>
        </authorList>
    </citation>
    <scope>NUCLEOTIDE SEQUENCE [LARGE SCALE GENOMIC DNA]</scope>
    <source>
        <strain evidence="3">LSX21</strain>
        <tissue evidence="3">Leaf</tissue>
    </source>
</reference>
<protein>
    <submittedName>
        <fullName evidence="3">Agenet-like domain</fullName>
    </submittedName>
</protein>
<gene>
    <name evidence="3" type="ORF">RJ641_003929</name>
</gene>